<name>A0A0E3LDH4_9EURY</name>
<dbReference type="AlphaFoldDB" id="A0A0E3LDH4"/>
<organism evidence="1 2">
    <name type="scientific">Methanosarcina siciliae C2J</name>
    <dbReference type="NCBI Taxonomy" id="1434118"/>
    <lineage>
        <taxon>Archaea</taxon>
        <taxon>Methanobacteriati</taxon>
        <taxon>Methanobacteriota</taxon>
        <taxon>Stenosarchaea group</taxon>
        <taxon>Methanomicrobia</taxon>
        <taxon>Methanosarcinales</taxon>
        <taxon>Methanosarcinaceae</taxon>
        <taxon>Methanosarcina</taxon>
    </lineage>
</organism>
<protein>
    <submittedName>
        <fullName evidence="1">Uncharacterized protein</fullName>
    </submittedName>
</protein>
<dbReference type="RefSeq" id="WP_048172507.1">
    <property type="nucleotide sequence ID" value="NZ_CP009508.1"/>
</dbReference>
<dbReference type="HOGENOM" id="CLU_161789_0_0_2"/>
<gene>
    <name evidence="1" type="ORF">MSSAC_2686</name>
</gene>
<evidence type="ECO:0000313" key="2">
    <source>
        <dbReference type="Proteomes" id="UP000033123"/>
    </source>
</evidence>
<dbReference type="PATRIC" id="fig|1434118.4.peg.3502"/>
<evidence type="ECO:0000313" key="1">
    <source>
        <dbReference type="EMBL" id="AKB37276.1"/>
    </source>
</evidence>
<accession>A0A0E3LDH4</accession>
<dbReference type="EMBL" id="CP009508">
    <property type="protein sequence ID" value="AKB37276.1"/>
    <property type="molecule type" value="Genomic_DNA"/>
</dbReference>
<dbReference type="GeneID" id="69043319"/>
<reference evidence="1 2" key="1">
    <citation type="submission" date="2014-07" db="EMBL/GenBank/DDBJ databases">
        <title>Methanogenic archaea and the global carbon cycle.</title>
        <authorList>
            <person name="Henriksen J.R."/>
            <person name="Luke J."/>
            <person name="Reinhart S."/>
            <person name="Benedict M.N."/>
            <person name="Youngblut N.D."/>
            <person name="Metcalf M.E."/>
            <person name="Whitaker R.J."/>
            <person name="Metcalf W.W."/>
        </authorList>
    </citation>
    <scope>NUCLEOTIDE SEQUENCE [LARGE SCALE GENOMIC DNA]</scope>
    <source>
        <strain evidence="1 2">C2J</strain>
    </source>
</reference>
<proteinExistence type="predicted"/>
<dbReference type="KEGG" id="msj:MSSAC_2686"/>
<sequence length="152" mass="17107">MSIVKEKPYLDPVFKIQHRTGEQGTKQKDRHHCMFKICSCLKEFETANFETLNPEMKFSTRSKPSIPKPSIQPNRYLPANNLPVIHLIPPNPISLSGKMSGKTCRVEESGFNFLQPAERSPFYLVRSTESPSIVTGRATALSAFPKASEARN</sequence>
<dbReference type="Proteomes" id="UP000033123">
    <property type="component" value="Chromosome"/>
</dbReference>